<sequence>MPPLRSIAADLDPLLAFHKDTIAQLDAIGIKSVLSLNPYLVTQDKSLLLAADNYITSNTKLSLQTYLGALANLVFTRRPSAPSATTSSTNQCLRCVELINEEKGKRCKQLILNINCSPLFILPPSIDSLLDGGMLTGEITELAGPSASGKTQLAFFTIATTLAADPTAAVLYIDTCNTFEPARVRDLLARAGRFEEARKGGMVRSIAFILKWGGWEDPHPSRQTLNIFPPSSSPRTRPPSPSGSHHGPLPHPPREMLRCACCPRSDRGREIRNPRRRDKGEPFAFLGFMLPSAFLMIYPFPAPITPTARRRPLPRKPSPRGRRLGFCRPVDLADRHAESGHYNARLSRSSPLLPPSTKGHALMTTFARSLRSLATAHHIAILVVTSSVSSTPSFPLSAFAATNTKPGLGASWTFLTDVQLYLSRPTARDESEGGGERVCEVVRARRVATGRWCVFYVVSVCWDPPSLDLPLRRFVTHDLRFLFSFPITLNRRRPRSSRLDQRRFSGLPCRCGPVGEGWSDPICNLGMGTD</sequence>
<dbReference type="Gene3D" id="3.40.50.300">
    <property type="entry name" value="P-loop containing nucleotide triphosphate hydrolases"/>
    <property type="match status" value="2"/>
</dbReference>
<dbReference type="Proteomes" id="UP000268093">
    <property type="component" value="Unassembled WGS sequence"/>
</dbReference>
<feature type="compositionally biased region" description="Basic residues" evidence="3">
    <location>
        <begin position="308"/>
        <end position="325"/>
    </location>
</feature>
<dbReference type="GO" id="GO:0005815">
    <property type="term" value="C:microtubule organizing center"/>
    <property type="evidence" value="ECO:0007669"/>
    <property type="project" value="TreeGrafter"/>
</dbReference>
<dbReference type="GO" id="GO:0000400">
    <property type="term" value="F:four-way junction DNA binding"/>
    <property type="evidence" value="ECO:0007669"/>
    <property type="project" value="TreeGrafter"/>
</dbReference>
<evidence type="ECO:0000259" key="4">
    <source>
        <dbReference type="Pfam" id="PF08423"/>
    </source>
</evidence>
<dbReference type="InterPro" id="IPR013632">
    <property type="entry name" value="Rad51_C"/>
</dbReference>
<dbReference type="GO" id="GO:0000724">
    <property type="term" value="P:double-strand break repair via homologous recombination"/>
    <property type="evidence" value="ECO:0007669"/>
    <property type="project" value="TreeGrafter"/>
</dbReference>
<dbReference type="GO" id="GO:0033063">
    <property type="term" value="C:Rad51B-Rad51C-Rad51D-XRCC2 complex"/>
    <property type="evidence" value="ECO:0007669"/>
    <property type="project" value="TreeGrafter"/>
</dbReference>
<dbReference type="GO" id="GO:0003697">
    <property type="term" value="F:single-stranded DNA binding"/>
    <property type="evidence" value="ECO:0007669"/>
    <property type="project" value="TreeGrafter"/>
</dbReference>
<feature type="region of interest" description="Disordered" evidence="3">
    <location>
        <begin position="306"/>
        <end position="326"/>
    </location>
</feature>
<evidence type="ECO:0000256" key="2">
    <source>
        <dbReference type="ARBA" id="ARBA00023242"/>
    </source>
</evidence>
<dbReference type="GO" id="GO:0005657">
    <property type="term" value="C:replication fork"/>
    <property type="evidence" value="ECO:0007669"/>
    <property type="project" value="TreeGrafter"/>
</dbReference>
<feature type="region of interest" description="Disordered" evidence="3">
    <location>
        <begin position="221"/>
        <end position="256"/>
    </location>
</feature>
<evidence type="ECO:0000313" key="5">
    <source>
        <dbReference type="EMBL" id="RUP23778.1"/>
    </source>
</evidence>
<dbReference type="Pfam" id="PF08423">
    <property type="entry name" value="Rad51"/>
    <property type="match status" value="1"/>
</dbReference>
<name>A0A433BBW1_9FUNG</name>
<dbReference type="PANTHER" id="PTHR46457">
    <property type="entry name" value="DNA REPAIR PROTEIN RAD51 HOMOLOG 4"/>
    <property type="match status" value="1"/>
</dbReference>
<dbReference type="GO" id="GO:0042148">
    <property type="term" value="P:DNA strand invasion"/>
    <property type="evidence" value="ECO:0007669"/>
    <property type="project" value="TreeGrafter"/>
</dbReference>
<protein>
    <recommendedName>
        <fullName evidence="4">Rad51-like C-terminal domain-containing protein</fullName>
    </recommendedName>
</protein>
<dbReference type="PANTHER" id="PTHR46457:SF1">
    <property type="entry name" value="DNA REPAIR PROTEIN RAD51 HOMOLOG 4"/>
    <property type="match status" value="1"/>
</dbReference>
<dbReference type="GO" id="GO:0000723">
    <property type="term" value="P:telomere maintenance"/>
    <property type="evidence" value="ECO:0007669"/>
    <property type="project" value="TreeGrafter"/>
</dbReference>
<proteinExistence type="predicted"/>
<evidence type="ECO:0000256" key="3">
    <source>
        <dbReference type="SAM" id="MobiDB-lite"/>
    </source>
</evidence>
<accession>A0A433BBW1</accession>
<dbReference type="GO" id="GO:0007131">
    <property type="term" value="P:reciprocal meiotic recombination"/>
    <property type="evidence" value="ECO:0007669"/>
    <property type="project" value="TreeGrafter"/>
</dbReference>
<dbReference type="EMBL" id="RBNI01014065">
    <property type="protein sequence ID" value="RUP23778.1"/>
    <property type="molecule type" value="Genomic_DNA"/>
</dbReference>
<dbReference type="SUPFAM" id="SSF52540">
    <property type="entry name" value="P-loop containing nucleoside triphosphate hydrolases"/>
    <property type="match status" value="1"/>
</dbReference>
<dbReference type="OrthoDB" id="336321at2759"/>
<gene>
    <name evidence="5" type="ORF">BC936DRAFT_138971</name>
</gene>
<feature type="domain" description="Rad51-like C-terminal" evidence="4">
    <location>
        <begin position="125"/>
        <end position="190"/>
    </location>
</feature>
<reference evidence="5 6" key="1">
    <citation type="journal article" date="2018" name="New Phytol.">
        <title>Phylogenomics of Endogonaceae and evolution of mycorrhizas within Mucoromycota.</title>
        <authorList>
            <person name="Chang Y."/>
            <person name="Desiro A."/>
            <person name="Na H."/>
            <person name="Sandor L."/>
            <person name="Lipzen A."/>
            <person name="Clum A."/>
            <person name="Barry K."/>
            <person name="Grigoriev I.V."/>
            <person name="Martin F.M."/>
            <person name="Stajich J.E."/>
            <person name="Smith M.E."/>
            <person name="Bonito G."/>
            <person name="Spatafora J.W."/>
        </authorList>
    </citation>
    <scope>NUCLEOTIDE SEQUENCE [LARGE SCALE GENOMIC DNA]</scope>
    <source>
        <strain evidence="5 6">GMNB39</strain>
    </source>
</reference>
<dbReference type="AlphaFoldDB" id="A0A433BBW1"/>
<evidence type="ECO:0000313" key="6">
    <source>
        <dbReference type="Proteomes" id="UP000268093"/>
    </source>
</evidence>
<organism evidence="5 6">
    <name type="scientific">Jimgerdemannia flammicorona</name>
    <dbReference type="NCBI Taxonomy" id="994334"/>
    <lineage>
        <taxon>Eukaryota</taxon>
        <taxon>Fungi</taxon>
        <taxon>Fungi incertae sedis</taxon>
        <taxon>Mucoromycota</taxon>
        <taxon>Mucoromycotina</taxon>
        <taxon>Endogonomycetes</taxon>
        <taxon>Endogonales</taxon>
        <taxon>Endogonaceae</taxon>
        <taxon>Jimgerdemannia</taxon>
    </lineage>
</organism>
<comment type="subcellular location">
    <subcellularLocation>
        <location evidence="1">Nucleus</location>
    </subcellularLocation>
</comment>
<keyword evidence="6" id="KW-1185">Reference proteome</keyword>
<dbReference type="GO" id="GO:0008094">
    <property type="term" value="F:ATP-dependent activity, acting on DNA"/>
    <property type="evidence" value="ECO:0007669"/>
    <property type="project" value="TreeGrafter"/>
</dbReference>
<comment type="caution">
    <text evidence="5">The sequence shown here is derived from an EMBL/GenBank/DDBJ whole genome shotgun (WGS) entry which is preliminary data.</text>
</comment>
<evidence type="ECO:0000256" key="1">
    <source>
        <dbReference type="ARBA" id="ARBA00004123"/>
    </source>
</evidence>
<dbReference type="InterPro" id="IPR051988">
    <property type="entry name" value="HRR_RAD51_Paralog"/>
</dbReference>
<dbReference type="InterPro" id="IPR027417">
    <property type="entry name" value="P-loop_NTPase"/>
</dbReference>
<keyword evidence="2" id="KW-0539">Nucleus</keyword>